<gene>
    <name evidence="1" type="ORF">HNP25_001878</name>
</gene>
<dbReference type="Proteomes" id="UP000524404">
    <property type="component" value="Unassembled WGS sequence"/>
</dbReference>
<name>A0A841EJ78_9BACT</name>
<dbReference type="RefSeq" id="WP_184133547.1">
    <property type="nucleotide sequence ID" value="NZ_JACHKT010000011.1"/>
</dbReference>
<protein>
    <submittedName>
        <fullName evidence="1">Uncharacterized protein</fullName>
    </submittedName>
</protein>
<sequence length="74" mass="8385">MIKTSAVPLNSSYNLTIPNNYIGKKIEIIIYALDEVEEQTTLPTKTKLSEKYRGILSKEQGENLDSHISKMRGE</sequence>
<keyword evidence="2" id="KW-1185">Reference proteome</keyword>
<evidence type="ECO:0000313" key="1">
    <source>
        <dbReference type="EMBL" id="MBB6003225.1"/>
    </source>
</evidence>
<accession>A0A841EJ78</accession>
<reference evidence="1 2" key="1">
    <citation type="submission" date="2020-08" db="EMBL/GenBank/DDBJ databases">
        <title>Functional genomics of gut bacteria from endangered species of beetles.</title>
        <authorList>
            <person name="Carlos-Shanley C."/>
        </authorList>
    </citation>
    <scope>NUCLEOTIDE SEQUENCE [LARGE SCALE GENOMIC DNA]</scope>
    <source>
        <strain evidence="1 2">S00070</strain>
    </source>
</reference>
<comment type="caution">
    <text evidence="1">The sequence shown here is derived from an EMBL/GenBank/DDBJ whole genome shotgun (WGS) entry which is preliminary data.</text>
</comment>
<evidence type="ECO:0000313" key="2">
    <source>
        <dbReference type="Proteomes" id="UP000524404"/>
    </source>
</evidence>
<organism evidence="1 2">
    <name type="scientific">Arcicella rosea</name>
    <dbReference type="NCBI Taxonomy" id="502909"/>
    <lineage>
        <taxon>Bacteria</taxon>
        <taxon>Pseudomonadati</taxon>
        <taxon>Bacteroidota</taxon>
        <taxon>Cytophagia</taxon>
        <taxon>Cytophagales</taxon>
        <taxon>Flectobacillaceae</taxon>
        <taxon>Arcicella</taxon>
    </lineage>
</organism>
<dbReference type="EMBL" id="JACHKT010000011">
    <property type="protein sequence ID" value="MBB6003225.1"/>
    <property type="molecule type" value="Genomic_DNA"/>
</dbReference>
<proteinExistence type="predicted"/>
<dbReference type="AlphaFoldDB" id="A0A841EJ78"/>